<evidence type="ECO:0000256" key="2">
    <source>
        <dbReference type="ARBA" id="ARBA00023125"/>
    </source>
</evidence>
<name>A0AAD2E3J4_9LAMI</name>
<feature type="domain" description="NAC" evidence="6">
    <location>
        <begin position="15"/>
        <end position="162"/>
    </location>
</feature>
<keyword evidence="4" id="KW-0539">Nucleus</keyword>
<dbReference type="PANTHER" id="PTHR31719:SF94">
    <property type="entry name" value="PROTEIN ATAF2"/>
    <property type="match status" value="1"/>
</dbReference>
<dbReference type="Gene3D" id="2.170.150.80">
    <property type="entry name" value="NAC domain"/>
    <property type="match status" value="1"/>
</dbReference>
<evidence type="ECO:0000313" key="7">
    <source>
        <dbReference type="EMBL" id="CAI9777417.1"/>
    </source>
</evidence>
<keyword evidence="2" id="KW-0238">DNA-binding</keyword>
<evidence type="ECO:0000259" key="6">
    <source>
        <dbReference type="PROSITE" id="PS51005"/>
    </source>
</evidence>
<keyword evidence="1" id="KW-0805">Transcription regulation</keyword>
<dbReference type="InterPro" id="IPR003441">
    <property type="entry name" value="NAC-dom"/>
</dbReference>
<dbReference type="EMBL" id="OU503050">
    <property type="protein sequence ID" value="CAI9777417.1"/>
    <property type="molecule type" value="Genomic_DNA"/>
</dbReference>
<accession>A0AAD2E3J4</accession>
<reference evidence="7" key="1">
    <citation type="submission" date="2023-05" db="EMBL/GenBank/DDBJ databases">
        <authorList>
            <person name="Huff M."/>
        </authorList>
    </citation>
    <scope>NUCLEOTIDE SEQUENCE</scope>
</reference>
<sequence>MSFFRSGARRVSLNLPQGFRFDPTDNEVLFYLRKNILDQPFPANVIPTADVYGTNPDELPFCDFKDGNGSYWFFFTTKLSGDLITEDGYWSPIIDERIIDGTKVVGFKRHLVFHQGKISSGTQTHWNIHEFGVNPSTFSAAELSDGIRKKISNLVVCKIFLTKDDPITGFEGEIEEEEEEGLEKEEAANPSNKWIGRGG</sequence>
<feature type="compositionally biased region" description="Acidic residues" evidence="5">
    <location>
        <begin position="172"/>
        <end position="183"/>
    </location>
</feature>
<feature type="region of interest" description="Disordered" evidence="5">
    <location>
        <begin position="170"/>
        <end position="199"/>
    </location>
</feature>
<dbReference type="PANTHER" id="PTHR31719">
    <property type="entry name" value="NAC TRANSCRIPTION FACTOR 56"/>
    <property type="match status" value="1"/>
</dbReference>
<protein>
    <recommendedName>
        <fullName evidence="6">NAC domain-containing protein</fullName>
    </recommendedName>
</protein>
<evidence type="ECO:0000256" key="5">
    <source>
        <dbReference type="SAM" id="MobiDB-lite"/>
    </source>
</evidence>
<gene>
    <name evidence="7" type="ORF">FPE_LOCUS24847</name>
</gene>
<dbReference type="AlphaFoldDB" id="A0AAD2E3J4"/>
<dbReference type="Pfam" id="PF02365">
    <property type="entry name" value="NAM"/>
    <property type="match status" value="1"/>
</dbReference>
<proteinExistence type="predicted"/>
<dbReference type="GO" id="GO:0006355">
    <property type="term" value="P:regulation of DNA-templated transcription"/>
    <property type="evidence" value="ECO:0007669"/>
    <property type="project" value="InterPro"/>
</dbReference>
<organism evidence="7 8">
    <name type="scientific">Fraxinus pennsylvanica</name>
    <dbReference type="NCBI Taxonomy" id="56036"/>
    <lineage>
        <taxon>Eukaryota</taxon>
        <taxon>Viridiplantae</taxon>
        <taxon>Streptophyta</taxon>
        <taxon>Embryophyta</taxon>
        <taxon>Tracheophyta</taxon>
        <taxon>Spermatophyta</taxon>
        <taxon>Magnoliopsida</taxon>
        <taxon>eudicotyledons</taxon>
        <taxon>Gunneridae</taxon>
        <taxon>Pentapetalae</taxon>
        <taxon>asterids</taxon>
        <taxon>lamiids</taxon>
        <taxon>Lamiales</taxon>
        <taxon>Oleaceae</taxon>
        <taxon>Oleeae</taxon>
        <taxon>Fraxinus</taxon>
    </lineage>
</organism>
<evidence type="ECO:0000256" key="3">
    <source>
        <dbReference type="ARBA" id="ARBA00023163"/>
    </source>
</evidence>
<evidence type="ECO:0000256" key="1">
    <source>
        <dbReference type="ARBA" id="ARBA00023015"/>
    </source>
</evidence>
<evidence type="ECO:0000256" key="4">
    <source>
        <dbReference type="ARBA" id="ARBA00023242"/>
    </source>
</evidence>
<evidence type="ECO:0000313" key="8">
    <source>
        <dbReference type="Proteomes" id="UP000834106"/>
    </source>
</evidence>
<dbReference type="InterPro" id="IPR036093">
    <property type="entry name" value="NAC_dom_sf"/>
</dbReference>
<dbReference type="SUPFAM" id="SSF101941">
    <property type="entry name" value="NAC domain"/>
    <property type="match status" value="1"/>
</dbReference>
<keyword evidence="8" id="KW-1185">Reference proteome</keyword>
<dbReference type="GO" id="GO:0003677">
    <property type="term" value="F:DNA binding"/>
    <property type="evidence" value="ECO:0007669"/>
    <property type="project" value="UniProtKB-KW"/>
</dbReference>
<dbReference type="Proteomes" id="UP000834106">
    <property type="component" value="Chromosome 15"/>
</dbReference>
<dbReference type="PROSITE" id="PS51005">
    <property type="entry name" value="NAC"/>
    <property type="match status" value="1"/>
</dbReference>
<keyword evidence="3" id="KW-0804">Transcription</keyword>